<reference evidence="2" key="1">
    <citation type="journal article" date="2023" name="PhytoFront">
        <title>Draft Genome Resources of Seven Strains of Tilletia horrida, Causal Agent of Kernel Smut of Rice.</title>
        <authorList>
            <person name="Khanal S."/>
            <person name="Antony Babu S."/>
            <person name="Zhou X.G."/>
        </authorList>
    </citation>
    <scope>NUCLEOTIDE SEQUENCE</scope>
    <source>
        <strain evidence="2">TX3</strain>
    </source>
</reference>
<feature type="compositionally biased region" description="Polar residues" evidence="1">
    <location>
        <begin position="34"/>
        <end position="49"/>
    </location>
</feature>
<feature type="non-terminal residue" evidence="2">
    <location>
        <position position="258"/>
    </location>
</feature>
<gene>
    <name evidence="2" type="ORF">OC842_007813</name>
</gene>
<accession>A0AAN6G5H1</accession>
<protein>
    <submittedName>
        <fullName evidence="2">Uncharacterized protein</fullName>
    </submittedName>
</protein>
<sequence length="258" mass="27817">MRHAIGRANLVDPLSGEQAQSDGNDGQAAKNRRVSSTAPIASTSFTPSARTEAKEVDPIHDPQREVMLCLTMCTQEIMEAKWEAELQAAPAQAPIAEAHPTVLALRATIKSGIPPKESLMNALRRHLSGAWEERATKLSLVPGSDPKRRCQLGNATLVAAALLEGAKGAISYSIKSTPSSPTLLLFVEYIFALGLANSDIPFVVKALSQWLPRELIHTIKNLNEIAAFSHRVILSALLHVVDDQQTSPLILTIANLAK</sequence>
<evidence type="ECO:0000313" key="3">
    <source>
        <dbReference type="Proteomes" id="UP001176521"/>
    </source>
</evidence>
<name>A0AAN6G5H1_9BASI</name>
<dbReference type="EMBL" id="JAPDMQ010001312">
    <property type="protein sequence ID" value="KAK0518373.1"/>
    <property type="molecule type" value="Genomic_DNA"/>
</dbReference>
<comment type="caution">
    <text evidence="2">The sequence shown here is derived from an EMBL/GenBank/DDBJ whole genome shotgun (WGS) entry which is preliminary data.</text>
</comment>
<keyword evidence="3" id="KW-1185">Reference proteome</keyword>
<evidence type="ECO:0000256" key="1">
    <source>
        <dbReference type="SAM" id="MobiDB-lite"/>
    </source>
</evidence>
<dbReference type="AlphaFoldDB" id="A0AAN6G5H1"/>
<organism evidence="2 3">
    <name type="scientific">Tilletia horrida</name>
    <dbReference type="NCBI Taxonomy" id="155126"/>
    <lineage>
        <taxon>Eukaryota</taxon>
        <taxon>Fungi</taxon>
        <taxon>Dikarya</taxon>
        <taxon>Basidiomycota</taxon>
        <taxon>Ustilaginomycotina</taxon>
        <taxon>Exobasidiomycetes</taxon>
        <taxon>Tilletiales</taxon>
        <taxon>Tilletiaceae</taxon>
        <taxon>Tilletia</taxon>
    </lineage>
</organism>
<evidence type="ECO:0000313" key="2">
    <source>
        <dbReference type="EMBL" id="KAK0518373.1"/>
    </source>
</evidence>
<dbReference type="Proteomes" id="UP001176521">
    <property type="component" value="Unassembled WGS sequence"/>
</dbReference>
<feature type="region of interest" description="Disordered" evidence="1">
    <location>
        <begin position="1"/>
        <end position="59"/>
    </location>
</feature>
<proteinExistence type="predicted"/>